<gene>
    <name evidence="1" type="ORF">FMOSSE_LOCUS8939</name>
</gene>
<proteinExistence type="predicted"/>
<accession>A0A9N9GE18</accession>
<dbReference type="Proteomes" id="UP000789375">
    <property type="component" value="Unassembled WGS sequence"/>
</dbReference>
<name>A0A9N9GE18_FUNMO</name>
<dbReference type="Gene3D" id="1.10.510.10">
    <property type="entry name" value="Transferase(Phosphotransferase) domain 1"/>
    <property type="match status" value="1"/>
</dbReference>
<protein>
    <submittedName>
        <fullName evidence="1">14781_t:CDS:1</fullName>
    </submittedName>
</protein>
<comment type="caution">
    <text evidence="1">The sequence shown here is derived from an EMBL/GenBank/DDBJ whole genome shotgun (WGS) entry which is preliminary data.</text>
</comment>
<sequence>GIPPFKNFTSKCDQDLLYFNIPKGYRENTIEGTPEDYKELYEKCWNSIPEKRPNEDNSTYEYSTPIETEINIKNISAEEQTNELNQLLDTHDDLIIP</sequence>
<reference evidence="1" key="1">
    <citation type="submission" date="2021-06" db="EMBL/GenBank/DDBJ databases">
        <authorList>
            <person name="Kallberg Y."/>
            <person name="Tangrot J."/>
            <person name="Rosling A."/>
        </authorList>
    </citation>
    <scope>NUCLEOTIDE SEQUENCE</scope>
    <source>
        <strain evidence="1">87-6 pot B 2015</strain>
    </source>
</reference>
<dbReference type="EMBL" id="CAJVPP010002461">
    <property type="protein sequence ID" value="CAG8600837.1"/>
    <property type="molecule type" value="Genomic_DNA"/>
</dbReference>
<organism evidence="1 2">
    <name type="scientific">Funneliformis mosseae</name>
    <name type="common">Endomycorrhizal fungus</name>
    <name type="synonym">Glomus mosseae</name>
    <dbReference type="NCBI Taxonomy" id="27381"/>
    <lineage>
        <taxon>Eukaryota</taxon>
        <taxon>Fungi</taxon>
        <taxon>Fungi incertae sedis</taxon>
        <taxon>Mucoromycota</taxon>
        <taxon>Glomeromycotina</taxon>
        <taxon>Glomeromycetes</taxon>
        <taxon>Glomerales</taxon>
        <taxon>Glomeraceae</taxon>
        <taxon>Funneliformis</taxon>
    </lineage>
</organism>
<dbReference type="AlphaFoldDB" id="A0A9N9GE18"/>
<feature type="non-terminal residue" evidence="1">
    <location>
        <position position="1"/>
    </location>
</feature>
<keyword evidence="2" id="KW-1185">Reference proteome</keyword>
<evidence type="ECO:0000313" key="1">
    <source>
        <dbReference type="EMBL" id="CAG8600837.1"/>
    </source>
</evidence>
<evidence type="ECO:0000313" key="2">
    <source>
        <dbReference type="Proteomes" id="UP000789375"/>
    </source>
</evidence>